<gene>
    <name evidence="5" type="ORF">UFOPK2166_01099</name>
</gene>
<comment type="pathway">
    <text evidence="3">Amino-acid biosynthesis.</text>
</comment>
<accession>A0A6J6L745</accession>
<keyword evidence="2" id="KW-0808">Transferase</keyword>
<dbReference type="SUPFAM" id="SSF110921">
    <property type="entry name" value="2-isopropylmalate synthase LeuA, allosteric (dimerisation) domain"/>
    <property type="match status" value="1"/>
</dbReference>
<sequence length="141" mass="15253">MLMRRATGWKQDFFSVESMRVITDEAADSTFTTEATVKVTVGESREVCTAEGNGPVNAIDTALRSALSKNYPQLSKVHLTDYKVRILDSGSATGAVTRVLIDATNGDKSWTTIGVSPNIIEASWRALEESLVFGLLHTSGN</sequence>
<name>A0A6J6L745_9ZZZZ</name>
<evidence type="ECO:0000256" key="2">
    <source>
        <dbReference type="ARBA" id="ARBA00022679"/>
    </source>
</evidence>
<dbReference type="GO" id="GO:0009098">
    <property type="term" value="P:L-leucine biosynthetic process"/>
    <property type="evidence" value="ECO:0007669"/>
    <property type="project" value="InterPro"/>
</dbReference>
<dbReference type="Gene3D" id="3.30.160.270">
    <property type="match status" value="1"/>
</dbReference>
<dbReference type="AlphaFoldDB" id="A0A6J6L745"/>
<evidence type="ECO:0000256" key="1">
    <source>
        <dbReference type="ARBA" id="ARBA00006154"/>
    </source>
</evidence>
<organism evidence="5">
    <name type="scientific">freshwater metagenome</name>
    <dbReference type="NCBI Taxonomy" id="449393"/>
    <lineage>
        <taxon>unclassified sequences</taxon>
        <taxon>metagenomes</taxon>
        <taxon>ecological metagenomes</taxon>
    </lineage>
</organism>
<dbReference type="InterPro" id="IPR036230">
    <property type="entry name" value="LeuA_allosteric_dom_sf"/>
</dbReference>
<dbReference type="EMBL" id="CAEZWB010000172">
    <property type="protein sequence ID" value="CAB4656075.1"/>
    <property type="molecule type" value="Genomic_DNA"/>
</dbReference>
<dbReference type="GO" id="GO:0003852">
    <property type="term" value="F:2-isopropylmalate synthase activity"/>
    <property type="evidence" value="ECO:0007669"/>
    <property type="project" value="InterPro"/>
</dbReference>
<protein>
    <submittedName>
        <fullName evidence="5">Unannotated protein</fullName>
    </submittedName>
</protein>
<comment type="similarity">
    <text evidence="1">Belongs to the alpha-IPM synthase/homocitrate synthase family.</text>
</comment>
<evidence type="ECO:0000313" key="5">
    <source>
        <dbReference type="EMBL" id="CAB4656075.1"/>
    </source>
</evidence>
<dbReference type="InterPro" id="IPR005675">
    <property type="entry name" value="Citramal_synthase"/>
</dbReference>
<feature type="domain" description="2-isopropylmalate synthase LeuA allosteric (dimerisation)" evidence="4">
    <location>
        <begin position="21"/>
        <end position="135"/>
    </location>
</feature>
<evidence type="ECO:0000256" key="3">
    <source>
        <dbReference type="ARBA" id="ARBA00029440"/>
    </source>
</evidence>
<dbReference type="PANTHER" id="PTHR43538">
    <property type="entry name" value="ALPHA-IPM SYNTHASE/HOMOCITRATE SYNTHASE"/>
    <property type="match status" value="1"/>
</dbReference>
<proteinExistence type="inferred from homology"/>
<evidence type="ECO:0000259" key="4">
    <source>
        <dbReference type="SMART" id="SM00917"/>
    </source>
</evidence>
<reference evidence="5" key="1">
    <citation type="submission" date="2020-05" db="EMBL/GenBank/DDBJ databases">
        <authorList>
            <person name="Chiriac C."/>
            <person name="Salcher M."/>
            <person name="Ghai R."/>
            <person name="Kavagutti S V."/>
        </authorList>
    </citation>
    <scope>NUCLEOTIDE SEQUENCE</scope>
</reference>
<dbReference type="PANTHER" id="PTHR43538:SF1">
    <property type="entry name" value="(R)-CITRAMALATE SYNTHASE"/>
    <property type="match status" value="1"/>
</dbReference>
<dbReference type="Pfam" id="PF08502">
    <property type="entry name" value="LeuA_dimer"/>
    <property type="match status" value="1"/>
</dbReference>
<dbReference type="InterPro" id="IPR013709">
    <property type="entry name" value="2-isopropylmalate_synth_dimer"/>
</dbReference>
<dbReference type="SMART" id="SM00917">
    <property type="entry name" value="LeuA_dimer"/>
    <property type="match status" value="1"/>
</dbReference>